<name>A0ABT5VJ97_9BACI</name>
<reference evidence="2" key="1">
    <citation type="submission" date="2024-05" db="EMBL/GenBank/DDBJ databases">
        <title>Alkalihalobacillus sp. strain MEB203 novel alkaliphilic bacterium from Lonar Lake, India.</title>
        <authorList>
            <person name="Joshi A."/>
            <person name="Thite S."/>
            <person name="Mengade P."/>
        </authorList>
    </citation>
    <scope>NUCLEOTIDE SEQUENCE</scope>
    <source>
        <strain evidence="2">MEB 203</strain>
    </source>
</reference>
<dbReference type="Proteomes" id="UP001148125">
    <property type="component" value="Unassembled WGS sequence"/>
</dbReference>
<dbReference type="EMBL" id="JAOTPO010000017">
    <property type="protein sequence ID" value="MDE5415526.1"/>
    <property type="molecule type" value="Genomic_DNA"/>
</dbReference>
<sequence length="135" mass="15770">MRWQKDLLIILSKREDKKIALAVDTSTTDYPTETISNIVKLFHELKPETQLVLADYKIREITTAEKNDIQYFTHGKSSYTEVLEWANENEIETLFYITDVTGYVTEDMEINYELFWIIPGGFSPKVPFGKKLLIK</sequence>
<evidence type="ECO:0000313" key="2">
    <source>
        <dbReference type="EMBL" id="MDE5415526.1"/>
    </source>
</evidence>
<comment type="caution">
    <text evidence="2">The sequence shown here is derived from an EMBL/GenBank/DDBJ whole genome shotgun (WGS) entry which is preliminary data.</text>
</comment>
<dbReference type="InterPro" id="IPR018698">
    <property type="entry name" value="VWA-like_dom"/>
</dbReference>
<proteinExistence type="predicted"/>
<dbReference type="RefSeq" id="WP_275120128.1">
    <property type="nucleotide sequence ID" value="NZ_JAOTPO010000017.1"/>
</dbReference>
<evidence type="ECO:0000259" key="1">
    <source>
        <dbReference type="Pfam" id="PF09967"/>
    </source>
</evidence>
<dbReference type="Pfam" id="PF09967">
    <property type="entry name" value="DUF2201"/>
    <property type="match status" value="1"/>
</dbReference>
<feature type="domain" description="VWA-like" evidence="1">
    <location>
        <begin position="19"/>
        <end position="134"/>
    </location>
</feature>
<protein>
    <submittedName>
        <fullName evidence="2">VWA-like domain-containing protein</fullName>
    </submittedName>
</protein>
<gene>
    <name evidence="2" type="ORF">N7Z68_19445</name>
</gene>
<evidence type="ECO:0000313" key="3">
    <source>
        <dbReference type="Proteomes" id="UP001148125"/>
    </source>
</evidence>
<organism evidence="2 3">
    <name type="scientific">Alkalihalobacterium chitinilyticum</name>
    <dbReference type="NCBI Taxonomy" id="2980103"/>
    <lineage>
        <taxon>Bacteria</taxon>
        <taxon>Bacillati</taxon>
        <taxon>Bacillota</taxon>
        <taxon>Bacilli</taxon>
        <taxon>Bacillales</taxon>
        <taxon>Bacillaceae</taxon>
        <taxon>Alkalihalobacterium</taxon>
    </lineage>
</organism>
<keyword evidence="3" id="KW-1185">Reference proteome</keyword>
<accession>A0ABT5VJ97</accession>